<dbReference type="InterPro" id="IPR003749">
    <property type="entry name" value="ThiS/MoaD-like"/>
</dbReference>
<dbReference type="RefSeq" id="WP_277859254.1">
    <property type="nucleotide sequence ID" value="NZ_JARRAG010000001.1"/>
</dbReference>
<dbReference type="InterPro" id="IPR012675">
    <property type="entry name" value="Beta-grasp_dom_sf"/>
</dbReference>
<keyword evidence="3" id="KW-1185">Reference proteome</keyword>
<dbReference type="Gene3D" id="3.10.20.30">
    <property type="match status" value="1"/>
</dbReference>
<sequence>MSPTGIPAIVPAAGASRRMGRPKLLIAFDGRPLISRVVTSLLEGGAGPVIVVSPPADTPEGPPIIDAATAAGAVVVIPEARPAAMRDSIELAVAELKRSEAPPGVLLMPADSPRLDALVVETLIDAWGRRPDRIVAPTFRGRRGHPILLPWRLVELIADLPADVGVNALIAEHSGLVDEVAFETDAVVVDLDTPEDLRRLETAGAGRKVRLFAIARERARGSEVVVALAEPATVRDLRIALAAQYPALAEIVDRVRIAVDDEYADDATIIPADATLALIPPVSGGGR</sequence>
<name>A0ABT6F5P3_9BACT</name>
<proteinExistence type="predicted"/>
<gene>
    <name evidence="2" type="ORF">PZE19_03875</name>
</gene>
<keyword evidence="2" id="KW-0808">Transferase</keyword>
<dbReference type="SUPFAM" id="SSF54285">
    <property type="entry name" value="MoaD/ThiS"/>
    <property type="match status" value="1"/>
</dbReference>
<dbReference type="PANTHER" id="PTHR43777:SF1">
    <property type="entry name" value="MOLYBDENUM COFACTOR CYTIDYLYLTRANSFERASE"/>
    <property type="match status" value="1"/>
</dbReference>
<dbReference type="InterPro" id="IPR025877">
    <property type="entry name" value="MobA-like_NTP_Trfase"/>
</dbReference>
<organism evidence="2 3">
    <name type="scientific">Paludisphaera mucosa</name>
    <dbReference type="NCBI Taxonomy" id="3030827"/>
    <lineage>
        <taxon>Bacteria</taxon>
        <taxon>Pseudomonadati</taxon>
        <taxon>Planctomycetota</taxon>
        <taxon>Planctomycetia</taxon>
        <taxon>Isosphaerales</taxon>
        <taxon>Isosphaeraceae</taxon>
        <taxon>Paludisphaera</taxon>
    </lineage>
</organism>
<dbReference type="Pfam" id="PF02597">
    <property type="entry name" value="ThiS"/>
    <property type="match status" value="1"/>
</dbReference>
<dbReference type="Gene3D" id="3.90.550.10">
    <property type="entry name" value="Spore Coat Polysaccharide Biosynthesis Protein SpsA, Chain A"/>
    <property type="match status" value="1"/>
</dbReference>
<dbReference type="GO" id="GO:0016740">
    <property type="term" value="F:transferase activity"/>
    <property type="evidence" value="ECO:0007669"/>
    <property type="project" value="UniProtKB-KW"/>
</dbReference>
<dbReference type="Proteomes" id="UP001216907">
    <property type="component" value="Unassembled WGS sequence"/>
</dbReference>
<evidence type="ECO:0000313" key="3">
    <source>
        <dbReference type="Proteomes" id="UP001216907"/>
    </source>
</evidence>
<comment type="caution">
    <text evidence="2">The sequence shown here is derived from an EMBL/GenBank/DDBJ whole genome shotgun (WGS) entry which is preliminary data.</text>
</comment>
<accession>A0ABT6F5P3</accession>
<dbReference type="InterPro" id="IPR029044">
    <property type="entry name" value="Nucleotide-diphossugar_trans"/>
</dbReference>
<dbReference type="CDD" id="cd04182">
    <property type="entry name" value="GT_2_like_f"/>
    <property type="match status" value="1"/>
</dbReference>
<dbReference type="SUPFAM" id="SSF53448">
    <property type="entry name" value="Nucleotide-diphospho-sugar transferases"/>
    <property type="match status" value="1"/>
</dbReference>
<feature type="domain" description="MobA-like NTP transferase" evidence="1">
    <location>
        <begin position="8"/>
        <end position="173"/>
    </location>
</feature>
<dbReference type="InterPro" id="IPR016155">
    <property type="entry name" value="Mopterin_synth/thiamin_S_b"/>
</dbReference>
<dbReference type="CDD" id="cd00754">
    <property type="entry name" value="Ubl_MoaD"/>
    <property type="match status" value="1"/>
</dbReference>
<evidence type="ECO:0000313" key="2">
    <source>
        <dbReference type="EMBL" id="MDG3002895.1"/>
    </source>
</evidence>
<protein>
    <submittedName>
        <fullName evidence="2">NTP transferase domain-containing protein</fullName>
    </submittedName>
</protein>
<reference evidence="2 3" key="1">
    <citation type="submission" date="2023-03" db="EMBL/GenBank/DDBJ databases">
        <title>Paludisphaera mucosa sp. nov. a novel planctomycete from northern fen.</title>
        <authorList>
            <person name="Ivanova A."/>
        </authorList>
    </citation>
    <scope>NUCLEOTIDE SEQUENCE [LARGE SCALE GENOMIC DNA]</scope>
    <source>
        <strain evidence="2 3">Pla2</strain>
    </source>
</reference>
<dbReference type="Pfam" id="PF12804">
    <property type="entry name" value="NTP_transf_3"/>
    <property type="match status" value="1"/>
</dbReference>
<dbReference type="EMBL" id="JARRAG010000001">
    <property type="protein sequence ID" value="MDG3002895.1"/>
    <property type="molecule type" value="Genomic_DNA"/>
</dbReference>
<evidence type="ECO:0000259" key="1">
    <source>
        <dbReference type="Pfam" id="PF12804"/>
    </source>
</evidence>
<dbReference type="PANTHER" id="PTHR43777">
    <property type="entry name" value="MOLYBDENUM COFACTOR CYTIDYLYLTRANSFERASE"/>
    <property type="match status" value="1"/>
</dbReference>